<evidence type="ECO:0000313" key="1">
    <source>
        <dbReference type="EMBL" id="CAD5332912.1"/>
    </source>
</evidence>
<reference evidence="1 2" key="1">
    <citation type="submission" date="2020-09" db="EMBL/GenBank/DDBJ databases">
        <authorList>
            <person name="Ashkenazy H."/>
        </authorList>
    </citation>
    <scope>NUCLEOTIDE SEQUENCE [LARGE SCALE GENOMIC DNA]</scope>
    <source>
        <strain evidence="2">cv. Cdm-0</strain>
    </source>
</reference>
<evidence type="ECO:0000313" key="2">
    <source>
        <dbReference type="Proteomes" id="UP000516314"/>
    </source>
</evidence>
<sequence>MMQRIKKTNAVNVVFMWKLLDFSLDMPPTIEWREKICEVMSLSKETADILVTCVQGILESTIVLTKALYGGTPSKLHLRQQKKRHEVLTRKGNAKRIQSPPPLVEKIVQNQLFPEVTQAFYCP</sequence>
<dbReference type="EMBL" id="LR881470">
    <property type="protein sequence ID" value="CAD5332912.1"/>
    <property type="molecule type" value="Genomic_DNA"/>
</dbReference>
<name>A0A7G2FHS9_ARATH</name>
<gene>
    <name evidence="1" type="ORF">AT9943_LOCUS20292</name>
</gene>
<protein>
    <submittedName>
        <fullName evidence="1">(thale cress) hypothetical protein</fullName>
    </submittedName>
</protein>
<organism evidence="1 2">
    <name type="scientific">Arabidopsis thaliana</name>
    <name type="common">Mouse-ear cress</name>
    <dbReference type="NCBI Taxonomy" id="3702"/>
    <lineage>
        <taxon>Eukaryota</taxon>
        <taxon>Viridiplantae</taxon>
        <taxon>Streptophyta</taxon>
        <taxon>Embryophyta</taxon>
        <taxon>Tracheophyta</taxon>
        <taxon>Spermatophyta</taxon>
        <taxon>Magnoliopsida</taxon>
        <taxon>eudicotyledons</taxon>
        <taxon>Gunneridae</taxon>
        <taxon>Pentapetalae</taxon>
        <taxon>rosids</taxon>
        <taxon>malvids</taxon>
        <taxon>Brassicales</taxon>
        <taxon>Brassicaceae</taxon>
        <taxon>Camelineae</taxon>
        <taxon>Arabidopsis</taxon>
    </lineage>
</organism>
<proteinExistence type="predicted"/>
<dbReference type="Proteomes" id="UP000516314">
    <property type="component" value="Chromosome 5"/>
</dbReference>
<accession>A0A7G2FHS9</accession>
<dbReference type="AlphaFoldDB" id="A0A7G2FHS9"/>